<dbReference type="GO" id="GO:0016788">
    <property type="term" value="F:hydrolase activity, acting on ester bonds"/>
    <property type="evidence" value="ECO:0007669"/>
    <property type="project" value="UniProtKB-ARBA"/>
</dbReference>
<reference evidence="2 3" key="1">
    <citation type="submission" date="2018-05" db="EMBL/GenBank/DDBJ databases">
        <title>Genome Sequence of an Efficient Indole-Degrading Bacterium, Alcaligenes sp.YBY.</title>
        <authorList>
            <person name="Yang B."/>
        </authorList>
    </citation>
    <scope>NUCLEOTIDE SEQUENCE [LARGE SCALE GENOMIC DNA]</scope>
    <source>
        <strain evidence="2 3">YBY</strain>
    </source>
</reference>
<accession>A0A2U2BHJ4</accession>
<dbReference type="RefSeq" id="WP_109089705.1">
    <property type="nucleotide sequence ID" value="NZ_QEXO01000004.1"/>
</dbReference>
<dbReference type="Gene3D" id="3.40.50.1110">
    <property type="entry name" value="SGNH hydrolase"/>
    <property type="match status" value="1"/>
</dbReference>
<sequence>MAEKCFPTLQELRGFGIDADVWRKFINGEIDEANLNRNGVDVETLLTWKERVMEIARQAANMQTCLTKAEMEAAGPQPKGTVAQVTNDPDPANNGYWVSDGSQWIWSGLQPSDYRFWTVADNVALSTLLKMGMYGSAAENDHPDLPSSFPVGVGKVIRVERQLDAGVSSYVTQYLYQTDRPQFQWTRRVLSSGATTSWVMPFDQSITGVVNANAKQLLRPGTYVLTGTPSELPSDWPSGATPLAKVEQHGGFRVTTLFTTSNEALRWQSIGGGNWSIIKGFGLTAPSNFTRNYAYRGLTAQGNADDLRDEGHYMLTQPATGLPADAPSETALVDVEVYGSFAVQTVRYRNHMKSVWQRSGTITSAGVATWQAYQKVGGGDNPLAGAVIAVIGDSIVESGNWPEQLASATDAIVHKFGFGGCRMSAYSTSVGRYDGMCGYAIATCIGSGDYTYLLDCAEAVAQPPTNDDNRPQAAALAALDWSTVDILVIAFGTNDWTRSDLDLGTGYGVDPTGMTLRGSVAHIIQSVQVAYPNIRIVFQLPSYRTFGGGPNADEDAWIARANNIALTDVNDAIADVAQRAGCPSMDMLRDGTVNAYTADHYLRDGIHPRPGLGFALWAKRIAGWLRSIA</sequence>
<evidence type="ECO:0000259" key="1">
    <source>
        <dbReference type="Pfam" id="PF13472"/>
    </source>
</evidence>
<dbReference type="SUPFAM" id="SSF52266">
    <property type="entry name" value="SGNH hydrolase"/>
    <property type="match status" value="1"/>
</dbReference>
<dbReference type="Pfam" id="PF13472">
    <property type="entry name" value="Lipase_GDSL_2"/>
    <property type="match status" value="1"/>
</dbReference>
<dbReference type="CDD" id="cd00229">
    <property type="entry name" value="SGNH_hydrolase"/>
    <property type="match status" value="1"/>
</dbReference>
<dbReference type="InterPro" id="IPR036514">
    <property type="entry name" value="SGNH_hydro_sf"/>
</dbReference>
<feature type="domain" description="SGNH hydrolase-type esterase" evidence="1">
    <location>
        <begin position="390"/>
        <end position="609"/>
    </location>
</feature>
<dbReference type="AlphaFoldDB" id="A0A2U2BHJ4"/>
<gene>
    <name evidence="2" type="ORF">DF183_16915</name>
</gene>
<evidence type="ECO:0000313" key="3">
    <source>
        <dbReference type="Proteomes" id="UP000245216"/>
    </source>
</evidence>
<name>A0A2U2BHJ4_ALCFA</name>
<comment type="caution">
    <text evidence="2">The sequence shown here is derived from an EMBL/GenBank/DDBJ whole genome shotgun (WGS) entry which is preliminary data.</text>
</comment>
<reference evidence="2 3" key="2">
    <citation type="submission" date="2018-05" db="EMBL/GenBank/DDBJ databases">
        <authorList>
            <person name="Lanie J.A."/>
            <person name="Ng W.-L."/>
            <person name="Kazmierczak K.M."/>
            <person name="Andrzejewski T.M."/>
            <person name="Davidsen T.M."/>
            <person name="Wayne K.J."/>
            <person name="Tettelin H."/>
            <person name="Glass J.I."/>
            <person name="Rusch D."/>
            <person name="Podicherti R."/>
            <person name="Tsui H.-C.T."/>
            <person name="Winkler M.E."/>
        </authorList>
    </citation>
    <scope>NUCLEOTIDE SEQUENCE [LARGE SCALE GENOMIC DNA]</scope>
    <source>
        <strain evidence="2 3">YBY</strain>
    </source>
</reference>
<proteinExistence type="predicted"/>
<evidence type="ECO:0000313" key="2">
    <source>
        <dbReference type="EMBL" id="PWE13479.1"/>
    </source>
</evidence>
<dbReference type="Proteomes" id="UP000245216">
    <property type="component" value="Unassembled WGS sequence"/>
</dbReference>
<protein>
    <recommendedName>
        <fullName evidence="1">SGNH hydrolase-type esterase domain-containing protein</fullName>
    </recommendedName>
</protein>
<organism evidence="2 3">
    <name type="scientific">Alcaligenes faecalis</name>
    <dbReference type="NCBI Taxonomy" id="511"/>
    <lineage>
        <taxon>Bacteria</taxon>
        <taxon>Pseudomonadati</taxon>
        <taxon>Pseudomonadota</taxon>
        <taxon>Betaproteobacteria</taxon>
        <taxon>Burkholderiales</taxon>
        <taxon>Alcaligenaceae</taxon>
        <taxon>Alcaligenes</taxon>
    </lineage>
</organism>
<dbReference type="InterPro" id="IPR013830">
    <property type="entry name" value="SGNH_hydro"/>
</dbReference>
<dbReference type="EMBL" id="QEXO01000004">
    <property type="protein sequence ID" value="PWE13479.1"/>
    <property type="molecule type" value="Genomic_DNA"/>
</dbReference>